<comment type="similarity">
    <text evidence="1 9">Belongs to the peptidase M8 family.</text>
</comment>
<dbReference type="GO" id="GO:0007155">
    <property type="term" value="P:cell adhesion"/>
    <property type="evidence" value="ECO:0007669"/>
    <property type="project" value="InterPro"/>
</dbReference>
<evidence type="ECO:0000256" key="9">
    <source>
        <dbReference type="RuleBase" id="RU366077"/>
    </source>
</evidence>
<feature type="binding site" evidence="8">
    <location>
        <position position="168"/>
    </location>
    <ligand>
        <name>Zn(2+)</name>
        <dbReference type="ChEBI" id="CHEBI:29105"/>
        <note>catalytic</note>
    </ligand>
</feature>
<feature type="binding site" evidence="8">
    <location>
        <position position="242"/>
    </location>
    <ligand>
        <name>Zn(2+)</name>
        <dbReference type="ChEBI" id="CHEBI:29105"/>
        <note>catalytic</note>
    </ligand>
</feature>
<dbReference type="GO" id="GO:0005737">
    <property type="term" value="C:cytoplasm"/>
    <property type="evidence" value="ECO:0007669"/>
    <property type="project" value="TreeGrafter"/>
</dbReference>
<keyword evidence="3 8" id="KW-0479">Metal-binding</keyword>
<feature type="chain" id="PRO_5015089808" description="Leishmanolysin-like peptidase" evidence="9">
    <location>
        <begin position="19"/>
        <end position="400"/>
    </location>
</feature>
<dbReference type="OMA" id="LEWRESK"/>
<gene>
    <name evidence="10" type="ORF">CRE_29889</name>
</gene>
<evidence type="ECO:0000313" key="10">
    <source>
        <dbReference type="EMBL" id="EFP04883.1"/>
    </source>
</evidence>
<keyword evidence="6 8" id="KW-0482">Metalloprotease</keyword>
<keyword evidence="2 9" id="KW-0645">Protease</keyword>
<dbReference type="eggNOG" id="ENOG502RT5R">
    <property type="taxonomic scope" value="Eukaryota"/>
</dbReference>
<feature type="binding site" evidence="8">
    <location>
        <position position="172"/>
    </location>
    <ligand>
        <name>Zn(2+)</name>
        <dbReference type="ChEBI" id="CHEBI:29105"/>
        <note>catalytic</note>
    </ligand>
</feature>
<dbReference type="PROSITE" id="PS51257">
    <property type="entry name" value="PROKAR_LIPOPROTEIN"/>
    <property type="match status" value="1"/>
</dbReference>
<dbReference type="Proteomes" id="UP000008281">
    <property type="component" value="Unassembled WGS sequence"/>
</dbReference>
<accession>E3MM09</accession>
<dbReference type="Gene3D" id="3.90.132.10">
    <property type="entry name" value="Leishmanolysin , domain 2"/>
    <property type="match status" value="1"/>
</dbReference>
<dbReference type="GeneID" id="9798138"/>
<evidence type="ECO:0000256" key="2">
    <source>
        <dbReference type="ARBA" id="ARBA00022670"/>
    </source>
</evidence>
<keyword evidence="9" id="KW-0732">Signal</keyword>
<dbReference type="SUPFAM" id="SSF55486">
    <property type="entry name" value="Metalloproteases ('zincins'), catalytic domain"/>
    <property type="match status" value="1"/>
</dbReference>
<evidence type="ECO:0000256" key="6">
    <source>
        <dbReference type="ARBA" id="ARBA00023049"/>
    </source>
</evidence>
<dbReference type="FunFam" id="3.90.132.10:FF:000013">
    <property type="entry name" value="Protein CBG03424"/>
    <property type="match status" value="1"/>
</dbReference>
<evidence type="ECO:0000256" key="1">
    <source>
        <dbReference type="ARBA" id="ARBA00005860"/>
    </source>
</evidence>
<dbReference type="GO" id="GO:0006508">
    <property type="term" value="P:proteolysis"/>
    <property type="evidence" value="ECO:0007669"/>
    <property type="project" value="UniProtKB-KW"/>
</dbReference>
<reference evidence="10" key="1">
    <citation type="submission" date="2007-07" db="EMBL/GenBank/DDBJ databases">
        <title>PCAP assembly of the Caenorhabditis remanei genome.</title>
        <authorList>
            <consortium name="The Caenorhabditis remanei Sequencing Consortium"/>
            <person name="Wilson R.K."/>
        </authorList>
    </citation>
    <scope>NUCLEOTIDE SEQUENCE [LARGE SCALE GENOMIC DNA]</scope>
    <source>
        <strain evidence="10">PB4641</strain>
    </source>
</reference>
<dbReference type="EMBL" id="DS268456">
    <property type="protein sequence ID" value="EFP04883.1"/>
    <property type="molecule type" value="Genomic_DNA"/>
</dbReference>
<protein>
    <recommendedName>
        <fullName evidence="9">Leishmanolysin-like peptidase</fullName>
        <ecNumber evidence="9">3.4.24.-</ecNumber>
    </recommendedName>
</protein>
<dbReference type="OrthoDB" id="5800036at2759"/>
<keyword evidence="5 8" id="KW-0862">Zinc</keyword>
<dbReference type="EC" id="3.4.24.-" evidence="9"/>
<organism evidence="11">
    <name type="scientific">Caenorhabditis remanei</name>
    <name type="common">Caenorhabditis vulgaris</name>
    <dbReference type="NCBI Taxonomy" id="31234"/>
    <lineage>
        <taxon>Eukaryota</taxon>
        <taxon>Metazoa</taxon>
        <taxon>Ecdysozoa</taxon>
        <taxon>Nematoda</taxon>
        <taxon>Chromadorea</taxon>
        <taxon>Rhabditida</taxon>
        <taxon>Rhabditina</taxon>
        <taxon>Rhabditomorpha</taxon>
        <taxon>Rhabditoidea</taxon>
        <taxon>Rhabditidae</taxon>
        <taxon>Peloderinae</taxon>
        <taxon>Caenorhabditis</taxon>
    </lineage>
</organism>
<dbReference type="RefSeq" id="XP_003102844.2">
    <property type="nucleotide sequence ID" value="XM_003102796.2"/>
</dbReference>
<evidence type="ECO:0000256" key="8">
    <source>
        <dbReference type="PIRSR" id="PIRSR601577-2"/>
    </source>
</evidence>
<evidence type="ECO:0000256" key="5">
    <source>
        <dbReference type="ARBA" id="ARBA00022833"/>
    </source>
</evidence>
<feature type="active site" evidence="7">
    <location>
        <position position="169"/>
    </location>
</feature>
<name>E3MM09_CAERE</name>
<sequence length="400" mass="45599">MQIRCLLLLILLVSAISCSPRRGIRVVAVNKDGLFPKRVQSSLESALKWFENAVLVQDSSSSYVVDYVGKAVPGYLTPFAGRVTIQTPNKVFSLGILSDEFKTLFEYSDVVVFIRAKPFGCGSQPQAFGGAMRPKSEILRASITKLAFLEYCYNEVSDTFSYFDLFRHEILHSLGYGVFEPHDSAMSVREEKYQWKNEDGTESTATRHFFNTNQHALDEVKKYFGCDNDILKGVESDEGGMHLNEYIFQNELMTPTLAEKNYFSYISAAILENIYTGNEQWYNVNRTFIGPEADAYNFGKGFGCSWLLNSCYEFLEGRKNEKVPRPAPFCLEDSVQKCFKKSENELIAFSCELRDSGAADNNIPRPLNTKYNVPSTRYCPIYPNYFEKSKYELVDCQHHK</sequence>
<dbReference type="HOGENOM" id="CLU_740191_0_0_1"/>
<proteinExistence type="inferred from homology"/>
<dbReference type="PANTHER" id="PTHR10942">
    <property type="entry name" value="LEISHMANOLYSIN-LIKE PEPTIDASE"/>
    <property type="match status" value="1"/>
</dbReference>
<dbReference type="PANTHER" id="PTHR10942:SF44">
    <property type="entry name" value="LEISHMANOLYSIN-LIKE PEPTIDASE"/>
    <property type="match status" value="1"/>
</dbReference>
<dbReference type="InterPro" id="IPR001577">
    <property type="entry name" value="Peptidase_M8"/>
</dbReference>
<evidence type="ECO:0000256" key="4">
    <source>
        <dbReference type="ARBA" id="ARBA00022801"/>
    </source>
</evidence>
<dbReference type="AlphaFoldDB" id="E3MM09"/>
<dbReference type="GO" id="GO:0046872">
    <property type="term" value="F:metal ion binding"/>
    <property type="evidence" value="ECO:0007669"/>
    <property type="project" value="UniProtKB-KW"/>
</dbReference>
<feature type="signal peptide" evidence="9">
    <location>
        <begin position="1"/>
        <end position="18"/>
    </location>
</feature>
<evidence type="ECO:0000256" key="3">
    <source>
        <dbReference type="ARBA" id="ARBA00022723"/>
    </source>
</evidence>
<comment type="cofactor">
    <cofactor evidence="8 9">
        <name>Zn(2+)</name>
        <dbReference type="ChEBI" id="CHEBI:29105"/>
    </cofactor>
    <text evidence="8 9">Binds 1 zinc ion per subunit.</text>
</comment>
<dbReference type="GO" id="GO:0004222">
    <property type="term" value="F:metalloendopeptidase activity"/>
    <property type="evidence" value="ECO:0007669"/>
    <property type="project" value="UniProtKB-UniRule"/>
</dbReference>
<dbReference type="Pfam" id="PF01457">
    <property type="entry name" value="Peptidase_M8"/>
    <property type="match status" value="1"/>
</dbReference>
<keyword evidence="4 9" id="KW-0378">Hydrolase</keyword>
<evidence type="ECO:0000256" key="7">
    <source>
        <dbReference type="PIRSR" id="PIRSR601577-1"/>
    </source>
</evidence>
<dbReference type="GO" id="GO:0016020">
    <property type="term" value="C:membrane"/>
    <property type="evidence" value="ECO:0007669"/>
    <property type="project" value="InterPro"/>
</dbReference>
<evidence type="ECO:0000313" key="11">
    <source>
        <dbReference type="Proteomes" id="UP000008281"/>
    </source>
</evidence>
<dbReference type="KEGG" id="crq:GCK72_014393"/>
<dbReference type="CTD" id="9798138"/>
<keyword evidence="11" id="KW-1185">Reference proteome</keyword>